<feature type="active site" description="Proton donor/acceptor" evidence="7">
    <location>
        <position position="332"/>
    </location>
</feature>
<evidence type="ECO:0000313" key="10">
    <source>
        <dbReference type="Proteomes" id="UP001500928"/>
    </source>
</evidence>
<keyword evidence="5" id="KW-0012">Acyltransferase</keyword>
<keyword evidence="4 7" id="KW-0573">Peptidoglycan synthesis</keyword>
<dbReference type="Gene3D" id="2.40.440.10">
    <property type="entry name" value="L,D-transpeptidase catalytic domain-like"/>
    <property type="match status" value="1"/>
</dbReference>
<dbReference type="PROSITE" id="PS52029">
    <property type="entry name" value="LD_TPASE"/>
    <property type="match status" value="1"/>
</dbReference>
<feature type="domain" description="L,D-TPase catalytic" evidence="8">
    <location>
        <begin position="253"/>
        <end position="374"/>
    </location>
</feature>
<dbReference type="RefSeq" id="WP_345414459.1">
    <property type="nucleotide sequence ID" value="NZ_BAABHO010000016.1"/>
</dbReference>
<protein>
    <submittedName>
        <fullName evidence="9">L,D-transpeptidase LdtMt5</fullName>
    </submittedName>
</protein>
<sequence length="405" mass="41768">MGLGWARAFIAVMLVLAVGLLAGAVVGVVASASGATTAPGAGPSESSEAPPAPAAVVTATPATGATDVAPDQVPSVAVDHGRLATVALVGDDGAAVPGAVSPDGHRWTASGPLSYGRTYTWSGSAAGDGGAAVPVAGTFTTVDPDRLVGAHLNIGDGDTVGVGAPIIVQFDHHVTDKAAAERAMHVQTSVPTTGSWAWLDDDNGGSRAHWRPKDYWQPGTQVHVTVHQFGVDDGDGVWGRADVTSAFSIGRSQIVKADVNSHQMVVVRDGQVVMTVPASYGLGSDPNRNTTNGVHVVMAKSETVLMSNPAYGYENVPEHWAVRIENNGEFIHANPDTTGEQGSVNVTHGCVNLSTDDAHAYFDTAMFGDPVEVTNSPVPLTLSTGDIADWTVPWDQWTGMSALRS</sequence>
<comment type="pathway">
    <text evidence="1 7">Cell wall biogenesis; peptidoglycan biosynthesis.</text>
</comment>
<keyword evidence="10" id="KW-1185">Reference proteome</keyword>
<dbReference type="PANTHER" id="PTHR30582">
    <property type="entry name" value="L,D-TRANSPEPTIDASE"/>
    <property type="match status" value="1"/>
</dbReference>
<keyword evidence="3 7" id="KW-0133">Cell shape</keyword>
<evidence type="ECO:0000256" key="7">
    <source>
        <dbReference type="PROSITE-ProRule" id="PRU01373"/>
    </source>
</evidence>
<keyword evidence="6 7" id="KW-0961">Cell wall biogenesis/degradation</keyword>
<evidence type="ECO:0000256" key="3">
    <source>
        <dbReference type="ARBA" id="ARBA00022960"/>
    </source>
</evidence>
<dbReference type="CDD" id="cd16913">
    <property type="entry name" value="YkuD_like"/>
    <property type="match status" value="1"/>
</dbReference>
<dbReference type="SUPFAM" id="SSF141523">
    <property type="entry name" value="L,D-transpeptidase catalytic domain-like"/>
    <property type="match status" value="1"/>
</dbReference>
<dbReference type="CDD" id="cd13432">
    <property type="entry name" value="LDT_IgD_like_2"/>
    <property type="match status" value="1"/>
</dbReference>
<dbReference type="Pfam" id="PF03734">
    <property type="entry name" value="YkuD"/>
    <property type="match status" value="1"/>
</dbReference>
<evidence type="ECO:0000256" key="2">
    <source>
        <dbReference type="ARBA" id="ARBA00022679"/>
    </source>
</evidence>
<evidence type="ECO:0000256" key="4">
    <source>
        <dbReference type="ARBA" id="ARBA00022984"/>
    </source>
</evidence>
<feature type="active site" description="Nucleophile" evidence="7">
    <location>
        <position position="350"/>
    </location>
</feature>
<reference evidence="10" key="1">
    <citation type="journal article" date="2019" name="Int. J. Syst. Evol. Microbiol.">
        <title>The Global Catalogue of Microorganisms (GCM) 10K type strain sequencing project: providing services to taxonomists for standard genome sequencing and annotation.</title>
        <authorList>
            <consortium name="The Broad Institute Genomics Platform"/>
            <consortium name="The Broad Institute Genome Sequencing Center for Infectious Disease"/>
            <person name="Wu L."/>
            <person name="Ma J."/>
        </authorList>
    </citation>
    <scope>NUCLEOTIDE SEQUENCE [LARGE SCALE GENOMIC DNA]</scope>
    <source>
        <strain evidence="10">JCM 17979</strain>
    </source>
</reference>
<evidence type="ECO:0000256" key="5">
    <source>
        <dbReference type="ARBA" id="ARBA00023315"/>
    </source>
</evidence>
<organism evidence="9 10">
    <name type="scientific">Actinomycetospora chlora</name>
    <dbReference type="NCBI Taxonomy" id="663608"/>
    <lineage>
        <taxon>Bacteria</taxon>
        <taxon>Bacillati</taxon>
        <taxon>Actinomycetota</taxon>
        <taxon>Actinomycetes</taxon>
        <taxon>Pseudonocardiales</taxon>
        <taxon>Pseudonocardiaceae</taxon>
        <taxon>Actinomycetospora</taxon>
    </lineage>
</organism>
<dbReference type="InterPro" id="IPR041280">
    <property type="entry name" value="Big_10"/>
</dbReference>
<evidence type="ECO:0000256" key="1">
    <source>
        <dbReference type="ARBA" id="ARBA00004752"/>
    </source>
</evidence>
<evidence type="ECO:0000256" key="6">
    <source>
        <dbReference type="ARBA" id="ARBA00023316"/>
    </source>
</evidence>
<dbReference type="Pfam" id="PF17964">
    <property type="entry name" value="Big_10"/>
    <property type="match status" value="1"/>
</dbReference>
<dbReference type="Gene3D" id="2.60.40.3710">
    <property type="match status" value="1"/>
</dbReference>
<dbReference type="PANTHER" id="PTHR30582:SF2">
    <property type="entry name" value="L,D-TRANSPEPTIDASE YCIB-RELATED"/>
    <property type="match status" value="1"/>
</dbReference>
<dbReference type="EMBL" id="BAABHO010000016">
    <property type="protein sequence ID" value="GAA4788435.1"/>
    <property type="molecule type" value="Genomic_DNA"/>
</dbReference>
<gene>
    <name evidence="9" type="primary">ldtMt5_2</name>
    <name evidence="9" type="ORF">GCM10023200_23680</name>
</gene>
<dbReference type="InterPro" id="IPR038063">
    <property type="entry name" value="Transpep_catalytic_dom"/>
</dbReference>
<comment type="caution">
    <text evidence="9">The sequence shown here is derived from an EMBL/GenBank/DDBJ whole genome shotgun (WGS) entry which is preliminary data.</text>
</comment>
<dbReference type="Gene3D" id="2.60.40.3780">
    <property type="match status" value="1"/>
</dbReference>
<dbReference type="InterPro" id="IPR005490">
    <property type="entry name" value="LD_TPept_cat_dom"/>
</dbReference>
<evidence type="ECO:0000259" key="8">
    <source>
        <dbReference type="PROSITE" id="PS52029"/>
    </source>
</evidence>
<dbReference type="Proteomes" id="UP001500928">
    <property type="component" value="Unassembled WGS sequence"/>
</dbReference>
<keyword evidence="2" id="KW-0808">Transferase</keyword>
<accession>A0ABP9AZG9</accession>
<name>A0ABP9AZG9_9PSEU</name>
<evidence type="ECO:0000313" key="9">
    <source>
        <dbReference type="EMBL" id="GAA4788435.1"/>
    </source>
</evidence>
<dbReference type="InterPro" id="IPR050979">
    <property type="entry name" value="LD-transpeptidase"/>
</dbReference>
<proteinExistence type="predicted"/>